<evidence type="ECO:0000256" key="5">
    <source>
        <dbReference type="SAM" id="Phobius"/>
    </source>
</evidence>
<evidence type="ECO:0000256" key="1">
    <source>
        <dbReference type="ARBA" id="ARBA00004141"/>
    </source>
</evidence>
<reference evidence="7 8" key="1">
    <citation type="submission" date="2016-11" db="EMBL/GenBank/DDBJ databases">
        <authorList>
            <person name="Jaros S."/>
            <person name="Januszkiewicz K."/>
            <person name="Wedrychowicz H."/>
        </authorList>
    </citation>
    <scope>NUCLEOTIDE SEQUENCE [LARGE SCALE GENOMIC DNA]</scope>
    <source>
        <strain evidence="7 8">DSM 9297</strain>
    </source>
</reference>
<dbReference type="InterPro" id="IPR004481">
    <property type="entry name" value="K/Na/Ca-exchanger"/>
</dbReference>
<dbReference type="GO" id="GO:0005262">
    <property type="term" value="F:calcium channel activity"/>
    <property type="evidence" value="ECO:0007669"/>
    <property type="project" value="TreeGrafter"/>
</dbReference>
<evidence type="ECO:0000313" key="7">
    <source>
        <dbReference type="EMBL" id="SHH15599.1"/>
    </source>
</evidence>
<dbReference type="Gene3D" id="1.20.1420.30">
    <property type="entry name" value="NCX, central ion-binding region"/>
    <property type="match status" value="1"/>
</dbReference>
<accession>A0A1M5QP49</accession>
<feature type="domain" description="Sodium/calcium exchanger membrane region" evidence="6">
    <location>
        <begin position="195"/>
        <end position="335"/>
    </location>
</feature>
<dbReference type="GO" id="GO:0008273">
    <property type="term" value="F:calcium, potassium:sodium antiporter activity"/>
    <property type="evidence" value="ECO:0007669"/>
    <property type="project" value="TreeGrafter"/>
</dbReference>
<dbReference type="AlphaFoldDB" id="A0A1M5QP49"/>
<evidence type="ECO:0000259" key="6">
    <source>
        <dbReference type="Pfam" id="PF01699"/>
    </source>
</evidence>
<dbReference type="PANTHER" id="PTHR10846:SF8">
    <property type="entry name" value="INNER MEMBRANE PROTEIN YRBG"/>
    <property type="match status" value="1"/>
</dbReference>
<comment type="subcellular location">
    <subcellularLocation>
        <location evidence="1">Membrane</location>
        <topology evidence="1">Multi-pass membrane protein</topology>
    </subcellularLocation>
</comment>
<dbReference type="InterPro" id="IPR004837">
    <property type="entry name" value="NaCa_Exmemb"/>
</dbReference>
<feature type="transmembrane region" description="Helical" evidence="5">
    <location>
        <begin position="316"/>
        <end position="336"/>
    </location>
</feature>
<evidence type="ECO:0000313" key="8">
    <source>
        <dbReference type="Proteomes" id="UP000184357"/>
    </source>
</evidence>
<name>A0A1M5QP49_9EURY</name>
<feature type="transmembrane region" description="Helical" evidence="5">
    <location>
        <begin position="113"/>
        <end position="133"/>
    </location>
</feature>
<evidence type="ECO:0000256" key="4">
    <source>
        <dbReference type="ARBA" id="ARBA00023136"/>
    </source>
</evidence>
<keyword evidence="2 5" id="KW-0812">Transmembrane</keyword>
<evidence type="ECO:0000256" key="3">
    <source>
        <dbReference type="ARBA" id="ARBA00022989"/>
    </source>
</evidence>
<dbReference type="GO" id="GO:0006874">
    <property type="term" value="P:intracellular calcium ion homeostasis"/>
    <property type="evidence" value="ECO:0007669"/>
    <property type="project" value="TreeGrafter"/>
</dbReference>
<dbReference type="NCBIfam" id="TIGR00367">
    <property type="entry name" value="calcium/sodium antiporter"/>
    <property type="match status" value="1"/>
</dbReference>
<feature type="transmembrane region" description="Helical" evidence="5">
    <location>
        <begin position="6"/>
        <end position="26"/>
    </location>
</feature>
<keyword evidence="4 5" id="KW-0472">Membrane</keyword>
<feature type="transmembrane region" description="Helical" evidence="5">
    <location>
        <begin position="268"/>
        <end position="286"/>
    </location>
</feature>
<feature type="transmembrane region" description="Helical" evidence="5">
    <location>
        <begin position="293"/>
        <end position="310"/>
    </location>
</feature>
<feature type="transmembrane region" description="Helical" evidence="5">
    <location>
        <begin position="77"/>
        <end position="101"/>
    </location>
</feature>
<keyword evidence="8" id="KW-1185">Reference proteome</keyword>
<sequence>MLFQLLDVLISEHGLFLILGVMLLYLGAESLVKGAAGLALGVGLHAALVGVTVVAFATTAPELFVGVVAGIEGEASMGLGTILGSNIANIGLVLGVSALIRPLSVSRDMTHRHLPFMALAAALLIGFGLDGVIRRPEGAVFLVVLAAFTYVLYRGTADEAAAVGEDGTVADGGAVVEDVPEVAPDAGLGATLRQIAYVAVGLALLLFGSRWLITHSKSMLFQIGFSRRLVGLTVIAFGTSLPEFAASVVAAVRGQADFSVGNVVGSNIYNVLAVLGVLAILVPVFVSPGVVSFDLPALAVFTGAAAVVMIRGGDEIGRLDGLTLVGGYLVFFYLLLP</sequence>
<proteinExistence type="predicted"/>
<gene>
    <name evidence="7" type="ORF">SAMN05443636_1981</name>
</gene>
<keyword evidence="3 5" id="KW-1133">Transmembrane helix</keyword>
<dbReference type="EMBL" id="FQWV01000004">
    <property type="protein sequence ID" value="SHH15599.1"/>
    <property type="molecule type" value="Genomic_DNA"/>
</dbReference>
<feature type="transmembrane region" description="Helical" evidence="5">
    <location>
        <begin position="234"/>
        <end position="256"/>
    </location>
</feature>
<feature type="transmembrane region" description="Helical" evidence="5">
    <location>
        <begin position="195"/>
        <end position="213"/>
    </location>
</feature>
<dbReference type="STRING" id="43928.SAMN05443636_1981"/>
<dbReference type="Pfam" id="PF01699">
    <property type="entry name" value="Na_Ca_ex"/>
    <property type="match status" value="2"/>
</dbReference>
<organism evidence="7 8">
    <name type="scientific">Halobaculum gomorrense</name>
    <dbReference type="NCBI Taxonomy" id="43928"/>
    <lineage>
        <taxon>Archaea</taxon>
        <taxon>Methanobacteriati</taxon>
        <taxon>Methanobacteriota</taxon>
        <taxon>Stenosarchaea group</taxon>
        <taxon>Halobacteria</taxon>
        <taxon>Halobacteriales</taxon>
        <taxon>Haloferacaceae</taxon>
        <taxon>Halobaculum</taxon>
    </lineage>
</organism>
<dbReference type="PANTHER" id="PTHR10846">
    <property type="entry name" value="SODIUM/POTASSIUM/CALCIUM EXCHANGER"/>
    <property type="match status" value="1"/>
</dbReference>
<dbReference type="OrthoDB" id="142185at2157"/>
<feature type="domain" description="Sodium/calcium exchanger membrane region" evidence="6">
    <location>
        <begin position="15"/>
        <end position="153"/>
    </location>
</feature>
<dbReference type="RefSeq" id="WP_073309022.1">
    <property type="nucleotide sequence ID" value="NZ_FQWV01000004.1"/>
</dbReference>
<dbReference type="InterPro" id="IPR044880">
    <property type="entry name" value="NCX_ion-bd_dom_sf"/>
</dbReference>
<dbReference type="Proteomes" id="UP000184357">
    <property type="component" value="Unassembled WGS sequence"/>
</dbReference>
<feature type="transmembrane region" description="Helical" evidence="5">
    <location>
        <begin position="38"/>
        <end position="57"/>
    </location>
</feature>
<evidence type="ECO:0000256" key="2">
    <source>
        <dbReference type="ARBA" id="ARBA00022692"/>
    </source>
</evidence>
<dbReference type="GO" id="GO:0005886">
    <property type="term" value="C:plasma membrane"/>
    <property type="evidence" value="ECO:0007669"/>
    <property type="project" value="TreeGrafter"/>
</dbReference>
<protein>
    <submittedName>
        <fullName evidence="7">Cation:H+ antiporter</fullName>
    </submittedName>
</protein>